<dbReference type="GO" id="GO:0005783">
    <property type="term" value="C:endoplasmic reticulum"/>
    <property type="evidence" value="ECO:0007669"/>
    <property type="project" value="UniProtKB-SubCell"/>
</dbReference>
<evidence type="ECO:0000313" key="9">
    <source>
        <dbReference type="Proteomes" id="UP000076744"/>
    </source>
</evidence>
<keyword evidence="5" id="KW-0496">Mitochondrion</keyword>
<evidence type="ECO:0000313" key="8">
    <source>
        <dbReference type="EMBL" id="OAA46421.1"/>
    </source>
</evidence>
<evidence type="ECO:0000256" key="6">
    <source>
        <dbReference type="ARBA" id="ARBA00023136"/>
    </source>
</evidence>
<dbReference type="SUPFAM" id="SSF53474">
    <property type="entry name" value="alpha/beta-Hydrolases"/>
    <property type="match status" value="1"/>
</dbReference>
<dbReference type="InterPro" id="IPR052374">
    <property type="entry name" value="SERAC1"/>
</dbReference>
<dbReference type="GO" id="GO:0016020">
    <property type="term" value="C:membrane"/>
    <property type="evidence" value="ECO:0007669"/>
    <property type="project" value="UniProtKB-SubCell"/>
</dbReference>
<keyword evidence="7" id="KW-0732">Signal</keyword>
<sequence length="337" mass="36866">MKFAAVVMLALAAPFAAAFGPRGFAERYSSEQCDMLPWNLLTHDSDLFTIYFTLVRKCSTKGTCELRRADEFPDTMIWSFAHDSNWLIDAPVKTTEEIGRCLLKQIREKRLSPHLPIIFIGHSLGGIIIKQALRGRDSQDIVDDTAGVIFLGAPHQGSSVSGAGAVLASATGFLGSDTTLLLSLNNHGVVSRDSSNVHADADESHSIETDLSGLNKRGGPTDTLFTKLAAAIRRLKTPSLLEQADTQIRNKHYTADRLKIKRLSGEPLLMDQCYINLAIVEQSGRDADYLKTEGDIAPSPFSICARQKVEASNKTLQLELAAIFNERDGSDGRPMHP</sequence>
<comment type="caution">
    <text evidence="8">The sequence shown here is derived from an EMBL/GenBank/DDBJ whole genome shotgun (WGS) entry which is preliminary data.</text>
</comment>
<dbReference type="Gene3D" id="3.40.50.1820">
    <property type="entry name" value="alpha/beta hydrolase"/>
    <property type="match status" value="1"/>
</dbReference>
<evidence type="ECO:0000256" key="4">
    <source>
        <dbReference type="ARBA" id="ARBA00022824"/>
    </source>
</evidence>
<dbReference type="EMBL" id="AZHB01000054">
    <property type="protein sequence ID" value="OAA46421.1"/>
    <property type="molecule type" value="Genomic_DNA"/>
</dbReference>
<evidence type="ECO:0000256" key="7">
    <source>
        <dbReference type="SAM" id="SignalP"/>
    </source>
</evidence>
<dbReference type="RefSeq" id="XP_018699665.1">
    <property type="nucleotide sequence ID" value="XM_018853155.1"/>
</dbReference>
<organism evidence="8 9">
    <name type="scientific">Cordyceps fumosorosea (strain ARSEF 2679)</name>
    <name type="common">Isaria fumosorosea</name>
    <dbReference type="NCBI Taxonomy" id="1081104"/>
    <lineage>
        <taxon>Eukaryota</taxon>
        <taxon>Fungi</taxon>
        <taxon>Dikarya</taxon>
        <taxon>Ascomycota</taxon>
        <taxon>Pezizomycotina</taxon>
        <taxon>Sordariomycetes</taxon>
        <taxon>Hypocreomycetidae</taxon>
        <taxon>Hypocreales</taxon>
        <taxon>Cordycipitaceae</taxon>
        <taxon>Cordyceps</taxon>
    </lineage>
</organism>
<dbReference type="InterPro" id="IPR029058">
    <property type="entry name" value="AB_hydrolase_fold"/>
</dbReference>
<name>A0A167GBS2_CORFA</name>
<evidence type="ECO:0000256" key="3">
    <source>
        <dbReference type="ARBA" id="ARBA00004370"/>
    </source>
</evidence>
<dbReference type="AlphaFoldDB" id="A0A167GBS2"/>
<feature type="chain" id="PRO_5007886810" evidence="7">
    <location>
        <begin position="19"/>
        <end position="337"/>
    </location>
</feature>
<feature type="signal peptide" evidence="7">
    <location>
        <begin position="1"/>
        <end position="18"/>
    </location>
</feature>
<dbReference type="OrthoDB" id="427518at2759"/>
<keyword evidence="9" id="KW-1185">Reference proteome</keyword>
<accession>A0A167GBS2</accession>
<evidence type="ECO:0000256" key="2">
    <source>
        <dbReference type="ARBA" id="ARBA00004240"/>
    </source>
</evidence>
<gene>
    <name evidence="8" type="ORF">ISF_09554</name>
</gene>
<dbReference type="PANTHER" id="PTHR48182">
    <property type="entry name" value="PROTEIN SERAC1"/>
    <property type="match status" value="1"/>
</dbReference>
<keyword evidence="6" id="KW-0472">Membrane</keyword>
<dbReference type="PANTHER" id="PTHR48182:SF2">
    <property type="entry name" value="PROTEIN SERAC1"/>
    <property type="match status" value="1"/>
</dbReference>
<evidence type="ECO:0000256" key="5">
    <source>
        <dbReference type="ARBA" id="ARBA00023128"/>
    </source>
</evidence>
<dbReference type="Proteomes" id="UP000076744">
    <property type="component" value="Unassembled WGS sequence"/>
</dbReference>
<comment type="subcellular location">
    <subcellularLocation>
        <location evidence="2">Endoplasmic reticulum</location>
    </subcellularLocation>
    <subcellularLocation>
        <location evidence="3">Membrane</location>
    </subcellularLocation>
    <subcellularLocation>
        <location evidence="1">Mitochondrion</location>
    </subcellularLocation>
</comment>
<evidence type="ECO:0000256" key="1">
    <source>
        <dbReference type="ARBA" id="ARBA00004173"/>
    </source>
</evidence>
<proteinExistence type="predicted"/>
<dbReference type="GeneID" id="30025846"/>
<keyword evidence="4" id="KW-0256">Endoplasmic reticulum</keyword>
<reference evidence="8 9" key="1">
    <citation type="journal article" date="2016" name="Genome Biol. Evol.">
        <title>Divergent and convergent evolution of fungal pathogenicity.</title>
        <authorList>
            <person name="Shang Y."/>
            <person name="Xiao G."/>
            <person name="Zheng P."/>
            <person name="Cen K."/>
            <person name="Zhan S."/>
            <person name="Wang C."/>
        </authorList>
    </citation>
    <scope>NUCLEOTIDE SEQUENCE [LARGE SCALE GENOMIC DNA]</scope>
    <source>
        <strain evidence="8 9">ARSEF 2679</strain>
    </source>
</reference>
<protein>
    <submittedName>
        <fullName evidence="8">Peptidase C14</fullName>
    </submittedName>
</protein>
<dbReference type="GO" id="GO:0005739">
    <property type="term" value="C:mitochondrion"/>
    <property type="evidence" value="ECO:0007669"/>
    <property type="project" value="UniProtKB-SubCell"/>
</dbReference>